<keyword evidence="7 9" id="KW-0320">Glycogen biosynthesis</keyword>
<comment type="caution">
    <text evidence="12">The sequence shown here is derived from an EMBL/GenBank/DDBJ whole genome shotgun (WGS) entry which is preliminary data.</text>
</comment>
<dbReference type="SUPFAM" id="SSF51161">
    <property type="entry name" value="Trimeric LpxA-like enzymes"/>
    <property type="match status" value="1"/>
</dbReference>
<proteinExistence type="inferred from homology"/>
<reference evidence="12 13" key="1">
    <citation type="submission" date="2023-11" db="EMBL/GenBank/DDBJ databases">
        <title>Paucibacter sp. nov., isolated from fresh soil in Korea.</title>
        <authorList>
            <person name="Le N.T.T."/>
        </authorList>
    </citation>
    <scope>NUCLEOTIDE SEQUENCE [LARGE SCALE GENOMIC DNA]</scope>
    <source>
        <strain evidence="12 13">R3-3</strain>
    </source>
</reference>
<feature type="site" description="Could play a key role in the communication between the regulatory and the substrate sites" evidence="9">
    <location>
        <position position="67"/>
    </location>
</feature>
<evidence type="ECO:0000256" key="3">
    <source>
        <dbReference type="ARBA" id="ARBA00022679"/>
    </source>
</evidence>
<dbReference type="InterPro" id="IPR005836">
    <property type="entry name" value="ADP_Glu_pyroP_CS"/>
</dbReference>
<dbReference type="PANTHER" id="PTHR43523">
    <property type="entry name" value="GLUCOSE-1-PHOSPHATE ADENYLYLTRANSFERASE-RELATED"/>
    <property type="match status" value="1"/>
</dbReference>
<dbReference type="EC" id="2.7.7.27" evidence="9"/>
<accession>A0ABU5DQN7</accession>
<keyword evidence="2 9" id="KW-0321">Glycogen metabolism</keyword>
<feature type="binding site" evidence="9">
    <location>
        <position position="107"/>
    </location>
    <ligand>
        <name>alpha-D-glucose 1-phosphate</name>
        <dbReference type="ChEBI" id="CHEBI:58601"/>
    </ligand>
</feature>
<dbReference type="InterPro" id="IPR056818">
    <property type="entry name" value="GlmU/GlgC-like_hexapep"/>
</dbReference>
<comment type="function">
    <text evidence="9">Involved in the biosynthesis of ADP-glucose, a building block required for the elongation reactions to produce glycogen. Catalyzes the reaction between ATP and alpha-D-glucose 1-phosphate (G1P) to produce pyrophosphate and ADP-Glc.</text>
</comment>
<keyword evidence="8 9" id="KW-0119">Carbohydrate metabolism</keyword>
<dbReference type="InterPro" id="IPR011004">
    <property type="entry name" value="Trimer_LpxA-like_sf"/>
</dbReference>
<dbReference type="CDD" id="cd04651">
    <property type="entry name" value="LbH_G1P_AT_C"/>
    <property type="match status" value="1"/>
</dbReference>
<dbReference type="NCBIfam" id="NF001947">
    <property type="entry name" value="PRK00725.1"/>
    <property type="match status" value="1"/>
</dbReference>
<evidence type="ECO:0000256" key="5">
    <source>
        <dbReference type="ARBA" id="ARBA00022741"/>
    </source>
</evidence>
<dbReference type="CDD" id="cd02508">
    <property type="entry name" value="ADP_Glucose_PP"/>
    <property type="match status" value="1"/>
</dbReference>
<evidence type="ECO:0000256" key="6">
    <source>
        <dbReference type="ARBA" id="ARBA00022840"/>
    </source>
</evidence>
<dbReference type="PROSITE" id="PS00810">
    <property type="entry name" value="ADP_GLC_PYROPHOSPH_3"/>
    <property type="match status" value="1"/>
</dbReference>
<keyword evidence="6 9" id="KW-0067">ATP-binding</keyword>
<keyword evidence="4 9" id="KW-0548">Nucleotidyltransferase</keyword>
<feature type="domain" description="Nucleotidyl transferase" evidence="10">
    <location>
        <begin position="15"/>
        <end position="284"/>
    </location>
</feature>
<dbReference type="RefSeq" id="WP_320426607.1">
    <property type="nucleotide sequence ID" value="NZ_JAXCLA010000011.1"/>
</dbReference>
<evidence type="ECO:0000256" key="4">
    <source>
        <dbReference type="ARBA" id="ARBA00022695"/>
    </source>
</evidence>
<dbReference type="InterPro" id="IPR029044">
    <property type="entry name" value="Nucleotide-diphossugar_trans"/>
</dbReference>
<dbReference type="PANTHER" id="PTHR43523:SF2">
    <property type="entry name" value="GLUCOSE-1-PHOSPHATE ADENYLYLTRANSFERASE"/>
    <property type="match status" value="1"/>
</dbReference>
<evidence type="ECO:0000256" key="9">
    <source>
        <dbReference type="HAMAP-Rule" id="MF_00624"/>
    </source>
</evidence>
<dbReference type="Proteomes" id="UP001285263">
    <property type="component" value="Unassembled WGS sequence"/>
</dbReference>
<feature type="binding site" evidence="9">
    <location>
        <begin position="187"/>
        <end position="188"/>
    </location>
    <ligand>
        <name>alpha-D-glucose 1-phosphate</name>
        <dbReference type="ChEBI" id="CHEBI:58601"/>
    </ligand>
</feature>
<dbReference type="InterPro" id="IPR005835">
    <property type="entry name" value="NTP_transferase_dom"/>
</dbReference>
<organism evidence="12 13">
    <name type="scientific">Roseateles agri</name>
    <dbReference type="NCBI Taxonomy" id="3098619"/>
    <lineage>
        <taxon>Bacteria</taxon>
        <taxon>Pseudomonadati</taxon>
        <taxon>Pseudomonadota</taxon>
        <taxon>Betaproteobacteria</taxon>
        <taxon>Burkholderiales</taxon>
        <taxon>Sphaerotilaceae</taxon>
        <taxon>Roseateles</taxon>
    </lineage>
</organism>
<evidence type="ECO:0000256" key="7">
    <source>
        <dbReference type="ARBA" id="ARBA00023056"/>
    </source>
</evidence>
<keyword evidence="3 9" id="KW-0808">Transferase</keyword>
<dbReference type="EMBL" id="JAXCLA010000011">
    <property type="protein sequence ID" value="MDY0748639.1"/>
    <property type="molecule type" value="Genomic_DNA"/>
</dbReference>
<feature type="site" description="Could play a key role in the communication between the regulatory and the substrate sites" evidence="9">
    <location>
        <position position="106"/>
    </location>
</feature>
<evidence type="ECO:0000256" key="1">
    <source>
        <dbReference type="ARBA" id="ARBA00010443"/>
    </source>
</evidence>
<evidence type="ECO:0000256" key="8">
    <source>
        <dbReference type="ARBA" id="ARBA00023277"/>
    </source>
</evidence>
<evidence type="ECO:0000313" key="12">
    <source>
        <dbReference type="EMBL" id="MDY0748639.1"/>
    </source>
</evidence>
<dbReference type="Gene3D" id="3.90.550.10">
    <property type="entry name" value="Spore Coat Polysaccharide Biosynthesis Protein SpsA, Chain A"/>
    <property type="match status" value="1"/>
</dbReference>
<dbReference type="InterPro" id="IPR023049">
    <property type="entry name" value="GlgC_bac"/>
</dbReference>
<dbReference type="GO" id="GO:0008878">
    <property type="term" value="F:glucose-1-phosphate adenylyltransferase activity"/>
    <property type="evidence" value="ECO:0007669"/>
    <property type="project" value="UniProtKB-EC"/>
</dbReference>
<evidence type="ECO:0000259" key="11">
    <source>
        <dbReference type="Pfam" id="PF24894"/>
    </source>
</evidence>
<evidence type="ECO:0000259" key="10">
    <source>
        <dbReference type="Pfam" id="PF00483"/>
    </source>
</evidence>
<dbReference type="InterPro" id="IPR011831">
    <property type="entry name" value="ADP-Glc_PPase"/>
</dbReference>
<dbReference type="PROSITE" id="PS00809">
    <property type="entry name" value="ADP_GLC_PYROPHOSPH_2"/>
    <property type="match status" value="1"/>
</dbReference>
<dbReference type="Pfam" id="PF24894">
    <property type="entry name" value="Hexapep_GlmU"/>
    <property type="match status" value="1"/>
</dbReference>
<keyword evidence="13" id="KW-1185">Reference proteome</keyword>
<comment type="similarity">
    <text evidence="1 9">Belongs to the bacterial/plant glucose-1-phosphate adenylyltransferase family.</text>
</comment>
<comment type="catalytic activity">
    <reaction evidence="9">
        <text>alpha-D-glucose 1-phosphate + ATP + H(+) = ADP-alpha-D-glucose + diphosphate</text>
        <dbReference type="Rhea" id="RHEA:12120"/>
        <dbReference type="ChEBI" id="CHEBI:15378"/>
        <dbReference type="ChEBI" id="CHEBI:30616"/>
        <dbReference type="ChEBI" id="CHEBI:33019"/>
        <dbReference type="ChEBI" id="CHEBI:57498"/>
        <dbReference type="ChEBI" id="CHEBI:58601"/>
        <dbReference type="EC" id="2.7.7.27"/>
    </reaction>
</comment>
<sequence>MTPNRSNRLARDAMAFVLAGGRGSRLMELTDRRAKPGVYFGGKTRIIDFALSNALNSGIRRIGVATQYKAHSLIRHLTRGWSFMRAERNESFDILPASQRVSEDAWYRGTADAVFQNIDIVESYAPRYIVVLAGDHIYKMDYEVMLQQHVDSGADVTLGCLEVPRMEATGFGVMHVDEKDVIHTFIEKPADPPGIPGNPDMALASMGIYVFNTDYLFELLKADAANPSSSHDFGKDLIPYVVKNGKAVAHRFSTSCVRSEYEAEAYWRDVGTVDAYFEANIDLTAVTPALDIYDTEWPIWTYSELAAPCKFVHDNEGRRGMAISSLVSGGCIVSGSALKRSLLFTGVRVHSYSSIEDAVILPHVTIGAGSKLSRVVIDRGVSIPDGLVVGEDPEIDAARFRRTEKGICLITQEMIDKLV</sequence>
<name>A0ABU5DQN7_9BURK</name>
<comment type="subunit">
    <text evidence="9">Homotetramer.</text>
</comment>
<comment type="pathway">
    <text evidence="9">Glycan biosynthesis; glycogen biosynthesis.</text>
</comment>
<protein>
    <recommendedName>
        <fullName evidence="9">Glucose-1-phosphate adenylyltransferase</fullName>
        <ecNumber evidence="9">2.7.7.27</ecNumber>
    </recommendedName>
    <alternativeName>
        <fullName evidence="9">ADP-glucose pyrophosphorylase</fullName>
        <shortName evidence="9">ADPGlc PPase</shortName>
    </alternativeName>
    <alternativeName>
        <fullName evidence="9">ADP-glucose synthase</fullName>
    </alternativeName>
</protein>
<dbReference type="SUPFAM" id="SSF53448">
    <property type="entry name" value="Nucleotide-diphospho-sugar transferases"/>
    <property type="match status" value="1"/>
</dbReference>
<evidence type="ECO:0000313" key="13">
    <source>
        <dbReference type="Proteomes" id="UP001285263"/>
    </source>
</evidence>
<dbReference type="NCBIfam" id="TIGR02091">
    <property type="entry name" value="glgC"/>
    <property type="match status" value="1"/>
</dbReference>
<dbReference type="Gene3D" id="2.160.10.10">
    <property type="entry name" value="Hexapeptide repeat proteins"/>
    <property type="match status" value="1"/>
</dbReference>
<feature type="binding site" evidence="9">
    <location>
        <position position="172"/>
    </location>
    <ligand>
        <name>alpha-D-glucose 1-phosphate</name>
        <dbReference type="ChEBI" id="CHEBI:58601"/>
    </ligand>
</feature>
<dbReference type="NCBIfam" id="NF002023">
    <property type="entry name" value="PRK00844.1"/>
    <property type="match status" value="1"/>
</dbReference>
<feature type="binding site" evidence="9">
    <location>
        <position position="205"/>
    </location>
    <ligand>
        <name>alpha-D-glucose 1-phosphate</name>
        <dbReference type="ChEBI" id="CHEBI:58601"/>
    </ligand>
</feature>
<evidence type="ECO:0000256" key="2">
    <source>
        <dbReference type="ARBA" id="ARBA00022600"/>
    </source>
</evidence>
<feature type="domain" description="Glucose-1-phosphate adenylyltransferase/Bifunctional protein GlmU-like C-terminal hexapeptide" evidence="11">
    <location>
        <begin position="308"/>
        <end position="410"/>
    </location>
</feature>
<dbReference type="HAMAP" id="MF_00624">
    <property type="entry name" value="GlgC"/>
    <property type="match status" value="1"/>
</dbReference>
<gene>
    <name evidence="9 12" type="primary">glgC</name>
    <name evidence="12" type="ORF">SNE35_29345</name>
</gene>
<keyword evidence="5 9" id="KW-0547">Nucleotide-binding</keyword>
<dbReference type="Pfam" id="PF00483">
    <property type="entry name" value="NTP_transferase"/>
    <property type="match status" value="1"/>
</dbReference>